<evidence type="ECO:0000256" key="5">
    <source>
        <dbReference type="SAM" id="Phobius"/>
    </source>
</evidence>
<dbReference type="AlphaFoldDB" id="A0A1V2H5F9"/>
<proteinExistence type="inferred from homology"/>
<feature type="transmembrane region" description="Helical" evidence="5">
    <location>
        <begin position="81"/>
        <end position="100"/>
    </location>
</feature>
<keyword evidence="5" id="KW-0472">Membrane</keyword>
<feature type="transmembrane region" description="Helical" evidence="5">
    <location>
        <begin position="53"/>
        <end position="75"/>
    </location>
</feature>
<gene>
    <name evidence="6" type="ORF">BKE38_05770</name>
</gene>
<reference evidence="6 7" key="1">
    <citation type="submission" date="2016-10" db="EMBL/GenBank/DDBJ databases">
        <title>Draft Genome sequence of Roseomonas sp. strain M3.</title>
        <authorList>
            <person name="Subhash Y."/>
            <person name="Lee S."/>
        </authorList>
    </citation>
    <scope>NUCLEOTIDE SEQUENCE [LARGE SCALE GENOMIC DNA]</scope>
    <source>
        <strain evidence="6 7">M3</strain>
    </source>
</reference>
<keyword evidence="3" id="KW-0813">Transport</keyword>
<sequence>MLPACSEGFHVSLAQPLVLGLALLTLGFFGAHSLASSRVGRRAATARAQASSLYLFSYDRGAAVMGALGGLAWSAAAWPEIVAVVGGGLVVAMLAAVRLARLPGPG</sequence>
<keyword evidence="5" id="KW-0812">Transmembrane</keyword>
<dbReference type="PANTHER" id="PTHR43271:SF1">
    <property type="entry name" value="INNER MEMBRANE TRANSPORT PROTEIN YNFM"/>
    <property type="match status" value="1"/>
</dbReference>
<keyword evidence="7" id="KW-1185">Reference proteome</keyword>
<comment type="similarity">
    <text evidence="2">Belongs to the major facilitator superfamily.</text>
</comment>
<evidence type="ECO:0008006" key="8">
    <source>
        <dbReference type="Google" id="ProtNLM"/>
    </source>
</evidence>
<evidence type="ECO:0000256" key="4">
    <source>
        <dbReference type="ARBA" id="ARBA00022475"/>
    </source>
</evidence>
<evidence type="ECO:0000256" key="3">
    <source>
        <dbReference type="ARBA" id="ARBA00022448"/>
    </source>
</evidence>
<keyword evidence="5" id="KW-1133">Transmembrane helix</keyword>
<organism evidence="6 7">
    <name type="scientific">Teichococcus deserti</name>
    <dbReference type="NCBI Taxonomy" id="1817963"/>
    <lineage>
        <taxon>Bacteria</taxon>
        <taxon>Pseudomonadati</taxon>
        <taxon>Pseudomonadota</taxon>
        <taxon>Alphaproteobacteria</taxon>
        <taxon>Acetobacterales</taxon>
        <taxon>Roseomonadaceae</taxon>
        <taxon>Roseomonas</taxon>
    </lineage>
</organism>
<evidence type="ECO:0000256" key="2">
    <source>
        <dbReference type="ARBA" id="ARBA00008335"/>
    </source>
</evidence>
<comment type="caution">
    <text evidence="6">The sequence shown here is derived from an EMBL/GenBank/DDBJ whole genome shotgun (WGS) entry which is preliminary data.</text>
</comment>
<evidence type="ECO:0000256" key="1">
    <source>
        <dbReference type="ARBA" id="ARBA00004651"/>
    </source>
</evidence>
<dbReference type="InterPro" id="IPR036259">
    <property type="entry name" value="MFS_trans_sf"/>
</dbReference>
<keyword evidence="4" id="KW-1003">Cell membrane</keyword>
<name>A0A1V2H5F9_9PROT</name>
<comment type="subcellular location">
    <subcellularLocation>
        <location evidence="1">Cell membrane</location>
        <topology evidence="1">Multi-pass membrane protein</topology>
    </subcellularLocation>
</comment>
<protein>
    <recommendedName>
        <fullName evidence="8">Major facilitator superfamily (MFS) profile domain-containing protein</fullName>
    </recommendedName>
</protein>
<accession>A0A1V2H5F9</accession>
<evidence type="ECO:0000313" key="7">
    <source>
        <dbReference type="Proteomes" id="UP000188879"/>
    </source>
</evidence>
<dbReference type="SUPFAM" id="SSF103473">
    <property type="entry name" value="MFS general substrate transporter"/>
    <property type="match status" value="1"/>
</dbReference>
<dbReference type="GO" id="GO:0005886">
    <property type="term" value="C:plasma membrane"/>
    <property type="evidence" value="ECO:0007669"/>
    <property type="project" value="UniProtKB-SubCell"/>
</dbReference>
<dbReference type="EMBL" id="MLCO01000042">
    <property type="protein sequence ID" value="ONG56471.1"/>
    <property type="molecule type" value="Genomic_DNA"/>
</dbReference>
<feature type="transmembrane region" description="Helical" evidence="5">
    <location>
        <begin position="12"/>
        <end position="32"/>
    </location>
</feature>
<dbReference type="PANTHER" id="PTHR43271">
    <property type="entry name" value="BLL2771 PROTEIN"/>
    <property type="match status" value="1"/>
</dbReference>
<dbReference type="Proteomes" id="UP000188879">
    <property type="component" value="Unassembled WGS sequence"/>
</dbReference>
<evidence type="ECO:0000313" key="6">
    <source>
        <dbReference type="EMBL" id="ONG56471.1"/>
    </source>
</evidence>